<proteinExistence type="inferred from homology"/>
<evidence type="ECO:0000256" key="1">
    <source>
        <dbReference type="ARBA" id="ARBA00004414"/>
    </source>
</evidence>
<feature type="compositionally biased region" description="Low complexity" evidence="8">
    <location>
        <begin position="14"/>
        <end position="35"/>
    </location>
</feature>
<keyword evidence="6" id="KW-0862">Zinc</keyword>
<evidence type="ECO:0000313" key="11">
    <source>
        <dbReference type="WBParaSite" id="MhA1_Contig953.frz3.gene9"/>
    </source>
</evidence>
<accession>A0A1I8C187</accession>
<dbReference type="GO" id="GO:0005765">
    <property type="term" value="C:lysosomal membrane"/>
    <property type="evidence" value="ECO:0007669"/>
    <property type="project" value="UniProtKB-SubCell"/>
</dbReference>
<evidence type="ECO:0000256" key="5">
    <source>
        <dbReference type="ARBA" id="ARBA00022723"/>
    </source>
</evidence>
<keyword evidence="10" id="KW-1185">Reference proteome</keyword>
<dbReference type="PROSITE" id="PS51837">
    <property type="entry name" value="LITAF"/>
    <property type="match status" value="1"/>
</dbReference>
<feature type="compositionally biased region" description="Basic residues" evidence="8">
    <location>
        <begin position="1"/>
        <end position="10"/>
    </location>
</feature>
<keyword evidence="7" id="KW-0472">Membrane</keyword>
<evidence type="ECO:0000256" key="8">
    <source>
        <dbReference type="SAM" id="MobiDB-lite"/>
    </source>
</evidence>
<feature type="region of interest" description="Disordered" evidence="8">
    <location>
        <begin position="1"/>
        <end position="48"/>
    </location>
</feature>
<evidence type="ECO:0000313" key="10">
    <source>
        <dbReference type="Proteomes" id="UP000095281"/>
    </source>
</evidence>
<dbReference type="GO" id="GO:0008270">
    <property type="term" value="F:zinc ion binding"/>
    <property type="evidence" value="ECO:0007669"/>
    <property type="project" value="TreeGrafter"/>
</dbReference>
<comment type="subcellular location">
    <subcellularLocation>
        <location evidence="2">Endosome membrane</location>
        <topology evidence="2">Peripheral membrane protein</topology>
    </subcellularLocation>
    <subcellularLocation>
        <location evidence="1">Late endosome membrane</location>
    </subcellularLocation>
    <subcellularLocation>
        <location evidence="3">Lysosome membrane</location>
        <topology evidence="3">Peripheral membrane protein</topology>
        <orientation evidence="3">Cytoplasmic side</orientation>
    </subcellularLocation>
</comment>
<protein>
    <submittedName>
        <fullName evidence="11">LITAF domain-containing protein</fullName>
    </submittedName>
</protein>
<dbReference type="PANTHER" id="PTHR23292">
    <property type="entry name" value="LIPOPOLYSACCHARIDE-INDUCED TUMOR NECROSIS FACTOR-ALPHA FACTOR"/>
    <property type="match status" value="1"/>
</dbReference>
<dbReference type="GO" id="GO:0031902">
    <property type="term" value="C:late endosome membrane"/>
    <property type="evidence" value="ECO:0007669"/>
    <property type="project" value="UniProtKB-SubCell"/>
</dbReference>
<evidence type="ECO:0000256" key="4">
    <source>
        <dbReference type="ARBA" id="ARBA00005975"/>
    </source>
</evidence>
<name>A0A1I8C187_MELHA</name>
<comment type="similarity">
    <text evidence="4">Belongs to the CDIP1/LITAF family.</text>
</comment>
<evidence type="ECO:0000256" key="3">
    <source>
        <dbReference type="ARBA" id="ARBA00004630"/>
    </source>
</evidence>
<dbReference type="AlphaFoldDB" id="A0A1I8C187"/>
<evidence type="ECO:0000256" key="7">
    <source>
        <dbReference type="ARBA" id="ARBA00023136"/>
    </source>
</evidence>
<feature type="domain" description="LITAF" evidence="9">
    <location>
        <begin position="45"/>
        <end position="121"/>
    </location>
</feature>
<dbReference type="InterPro" id="IPR006629">
    <property type="entry name" value="LITAF"/>
</dbReference>
<dbReference type="Pfam" id="PF10601">
    <property type="entry name" value="zf-LITAF-like"/>
    <property type="match status" value="1"/>
</dbReference>
<evidence type="ECO:0000256" key="6">
    <source>
        <dbReference type="ARBA" id="ARBA00022833"/>
    </source>
</evidence>
<dbReference type="OMA" id="RIMMEHT"/>
<dbReference type="Proteomes" id="UP000095281">
    <property type="component" value="Unplaced"/>
</dbReference>
<feature type="compositionally biased region" description="Pro residues" evidence="8">
    <location>
        <begin position="129"/>
        <end position="149"/>
    </location>
</feature>
<dbReference type="PANTHER" id="PTHR23292:SF6">
    <property type="entry name" value="FI16602P1-RELATED"/>
    <property type="match status" value="1"/>
</dbReference>
<organism evidence="10 11">
    <name type="scientific">Meloidogyne hapla</name>
    <name type="common">Root-knot nematode worm</name>
    <dbReference type="NCBI Taxonomy" id="6305"/>
    <lineage>
        <taxon>Eukaryota</taxon>
        <taxon>Metazoa</taxon>
        <taxon>Ecdysozoa</taxon>
        <taxon>Nematoda</taxon>
        <taxon>Chromadorea</taxon>
        <taxon>Rhabditida</taxon>
        <taxon>Tylenchina</taxon>
        <taxon>Tylenchomorpha</taxon>
        <taxon>Tylenchoidea</taxon>
        <taxon>Meloidogynidae</taxon>
        <taxon>Meloidogyninae</taxon>
        <taxon>Meloidogyne</taxon>
    </lineage>
</organism>
<reference evidence="11" key="1">
    <citation type="submission" date="2016-11" db="UniProtKB">
        <authorList>
            <consortium name="WormBaseParasite"/>
        </authorList>
    </citation>
    <scope>IDENTIFICATION</scope>
</reference>
<dbReference type="SMART" id="SM00714">
    <property type="entry name" value="LITAF"/>
    <property type="match status" value="1"/>
</dbReference>
<dbReference type="InterPro" id="IPR037519">
    <property type="entry name" value="LITAF_fam"/>
</dbReference>
<feature type="region of interest" description="Disordered" evidence="8">
    <location>
        <begin position="127"/>
        <end position="166"/>
    </location>
</feature>
<evidence type="ECO:0000259" key="9">
    <source>
        <dbReference type="PROSITE" id="PS51837"/>
    </source>
</evidence>
<dbReference type="WBParaSite" id="MhA1_Contig953.frz3.gene9">
    <property type="protein sequence ID" value="MhA1_Contig953.frz3.gene9"/>
    <property type="gene ID" value="MhA1_Contig953.frz3.gene9"/>
</dbReference>
<evidence type="ECO:0000256" key="2">
    <source>
        <dbReference type="ARBA" id="ARBA00004481"/>
    </source>
</evidence>
<keyword evidence="5" id="KW-0479">Metal-binding</keyword>
<sequence length="166" mass="18485">MAFHKKKKHTNSLNTNNTQEKESSSSSVDTSPTQESKTKLSNQQQQLDVPQKINNNLGPFPQEVYCPSCCQQVVTQIEHVSGVFTCVCFCGCCLIPLCLKGCKDVVHRCSQCNKYIGTFERVPNCAKPQEPPLPAPQPPPTPPQSPPQQQPLIIQNPHYNIRVNTQ</sequence>
<feature type="compositionally biased region" description="Polar residues" evidence="8">
    <location>
        <begin position="39"/>
        <end position="48"/>
    </location>
</feature>